<protein>
    <submittedName>
        <fullName evidence="1">Uncharacterized protein</fullName>
    </submittedName>
</protein>
<comment type="caution">
    <text evidence="1">The sequence shown here is derived from an EMBL/GenBank/DDBJ whole genome shotgun (WGS) entry which is preliminary data.</text>
</comment>
<accession>A0A0F9WE33</accession>
<gene>
    <name evidence="1" type="ORF">LCGC14_0370120</name>
</gene>
<dbReference type="AlphaFoldDB" id="A0A0F9WE33"/>
<reference evidence="1" key="1">
    <citation type="journal article" date="2015" name="Nature">
        <title>Complex archaea that bridge the gap between prokaryotes and eukaryotes.</title>
        <authorList>
            <person name="Spang A."/>
            <person name="Saw J.H."/>
            <person name="Jorgensen S.L."/>
            <person name="Zaremba-Niedzwiedzka K."/>
            <person name="Martijn J."/>
            <person name="Lind A.E."/>
            <person name="van Eijk R."/>
            <person name="Schleper C."/>
            <person name="Guy L."/>
            <person name="Ettema T.J."/>
        </authorList>
    </citation>
    <scope>NUCLEOTIDE SEQUENCE</scope>
</reference>
<sequence>MNFSEEAMLTYWNTISEAKRICTQTCELAWDEYKRKDEEKDEESKA</sequence>
<proteinExistence type="predicted"/>
<name>A0A0F9WE33_9ZZZZ</name>
<evidence type="ECO:0000313" key="1">
    <source>
        <dbReference type="EMBL" id="KKN76503.1"/>
    </source>
</evidence>
<organism evidence="1">
    <name type="scientific">marine sediment metagenome</name>
    <dbReference type="NCBI Taxonomy" id="412755"/>
    <lineage>
        <taxon>unclassified sequences</taxon>
        <taxon>metagenomes</taxon>
        <taxon>ecological metagenomes</taxon>
    </lineage>
</organism>
<dbReference type="EMBL" id="LAZR01000295">
    <property type="protein sequence ID" value="KKN76503.1"/>
    <property type="molecule type" value="Genomic_DNA"/>
</dbReference>